<dbReference type="EMBL" id="CAJHIT010000005">
    <property type="protein sequence ID" value="CAD6501450.1"/>
    <property type="molecule type" value="Genomic_DNA"/>
</dbReference>
<dbReference type="PANTHER" id="PTHR31123:SF1">
    <property type="entry name" value="ACCUMULATION OF DYADS PROTEIN 2-RELATED"/>
    <property type="match status" value="1"/>
</dbReference>
<keyword evidence="3 7" id="KW-0812">Transmembrane</keyword>
<dbReference type="GO" id="GO:0005886">
    <property type="term" value="C:plasma membrane"/>
    <property type="evidence" value="ECO:0007669"/>
    <property type="project" value="TreeGrafter"/>
</dbReference>
<proteinExistence type="inferred from homology"/>
<feature type="transmembrane region" description="Helical" evidence="7">
    <location>
        <begin position="187"/>
        <end position="208"/>
    </location>
</feature>
<comment type="caution">
    <text evidence="8">The sequence shown here is derived from an EMBL/GenBank/DDBJ whole genome shotgun (WGS) entry which is preliminary data.</text>
</comment>
<sequence length="280" mass="30354">MEVETASKDDISADKGSQSPQSSQRENPAPLREASSSTHLATTSQDFEPGFWKPLKPRKFADPAPLGLCAFALTTFVLSLMNIHVLGAHKNSLVIGLAFGYGGIVQLLAGMWEIFIGNTFAATAFSSYGGFWLAYAIINMPGGFGISEVYTNHNDGAIEFNLAVGYFLAGWFIFTTLLLICTYRTTLAFFALFLNIDIVFLLLTIAHFLSHPDGSLPHAWIASSGYFGLAAAFLAWYNALAAIVDDSCSSCVVPVYRFPWADRCRRQSATAIEVGTSSIS</sequence>
<evidence type="ECO:0000256" key="4">
    <source>
        <dbReference type="ARBA" id="ARBA00022989"/>
    </source>
</evidence>
<dbReference type="Proteomes" id="UP000683417">
    <property type="component" value="Unassembled WGS sequence"/>
</dbReference>
<reference evidence="8" key="1">
    <citation type="submission" date="2020-10" db="EMBL/GenBank/DDBJ databases">
        <authorList>
            <person name="Muller C M."/>
        </authorList>
    </citation>
    <scope>NUCLEOTIDE SEQUENCE</scope>
    <source>
        <strain evidence="8">THUN-12</strain>
    </source>
</reference>
<evidence type="ECO:0000256" key="3">
    <source>
        <dbReference type="ARBA" id="ARBA00022692"/>
    </source>
</evidence>
<name>A0A9W4D515_BLUGR</name>
<feature type="compositionally biased region" description="Basic and acidic residues" evidence="6">
    <location>
        <begin position="1"/>
        <end position="13"/>
    </location>
</feature>
<evidence type="ECO:0000313" key="9">
    <source>
        <dbReference type="Proteomes" id="UP000683417"/>
    </source>
</evidence>
<accession>A0A9W4D515</accession>
<dbReference type="PANTHER" id="PTHR31123">
    <property type="entry name" value="ACCUMULATION OF DYADS PROTEIN 2-RELATED"/>
    <property type="match status" value="1"/>
</dbReference>
<feature type="region of interest" description="Disordered" evidence="6">
    <location>
        <begin position="1"/>
        <end position="49"/>
    </location>
</feature>
<organism evidence="8 9">
    <name type="scientific">Blumeria graminis f. sp. triticale</name>
    <dbReference type="NCBI Taxonomy" id="1689686"/>
    <lineage>
        <taxon>Eukaryota</taxon>
        <taxon>Fungi</taxon>
        <taxon>Dikarya</taxon>
        <taxon>Ascomycota</taxon>
        <taxon>Pezizomycotina</taxon>
        <taxon>Leotiomycetes</taxon>
        <taxon>Erysiphales</taxon>
        <taxon>Erysiphaceae</taxon>
        <taxon>Blumeria</taxon>
    </lineage>
</organism>
<comment type="subcellular location">
    <subcellularLocation>
        <location evidence="1">Membrane</location>
        <topology evidence="1">Multi-pass membrane protein</topology>
    </subcellularLocation>
</comment>
<comment type="similarity">
    <text evidence="2">Belongs to the acetate uptake transporter (AceTr) (TC 2.A.96) family.</text>
</comment>
<evidence type="ECO:0000256" key="5">
    <source>
        <dbReference type="ARBA" id="ARBA00023136"/>
    </source>
</evidence>
<dbReference type="GO" id="GO:0015123">
    <property type="term" value="F:acetate transmembrane transporter activity"/>
    <property type="evidence" value="ECO:0007669"/>
    <property type="project" value="TreeGrafter"/>
</dbReference>
<evidence type="ECO:0000256" key="6">
    <source>
        <dbReference type="SAM" id="MobiDB-lite"/>
    </source>
</evidence>
<dbReference type="InterPro" id="IPR051633">
    <property type="entry name" value="AceTr"/>
</dbReference>
<evidence type="ECO:0000256" key="7">
    <source>
        <dbReference type="SAM" id="Phobius"/>
    </source>
</evidence>
<evidence type="ECO:0000256" key="1">
    <source>
        <dbReference type="ARBA" id="ARBA00004141"/>
    </source>
</evidence>
<feature type="compositionally biased region" description="Polar residues" evidence="6">
    <location>
        <begin position="34"/>
        <end position="46"/>
    </location>
</feature>
<feature type="transmembrane region" description="Helical" evidence="7">
    <location>
        <begin position="66"/>
        <end position="87"/>
    </location>
</feature>
<gene>
    <name evidence="8" type="ORF">BGTH12_LOCUS2808</name>
</gene>
<feature type="compositionally biased region" description="Polar residues" evidence="6">
    <location>
        <begin position="15"/>
        <end position="26"/>
    </location>
</feature>
<dbReference type="AlphaFoldDB" id="A0A9W4D515"/>
<dbReference type="Pfam" id="PF01184">
    <property type="entry name" value="Gpr1_Fun34_YaaH"/>
    <property type="match status" value="1"/>
</dbReference>
<feature type="transmembrane region" description="Helical" evidence="7">
    <location>
        <begin position="220"/>
        <end position="240"/>
    </location>
</feature>
<dbReference type="InterPro" id="IPR000791">
    <property type="entry name" value="Gpr1/Fun34/SatP-like"/>
</dbReference>
<evidence type="ECO:0000313" key="8">
    <source>
        <dbReference type="EMBL" id="CAD6501450.1"/>
    </source>
</evidence>
<dbReference type="NCBIfam" id="NF038013">
    <property type="entry name" value="AceTr_1"/>
    <property type="match status" value="1"/>
</dbReference>
<feature type="transmembrane region" description="Helical" evidence="7">
    <location>
        <begin position="158"/>
        <end position="180"/>
    </location>
</feature>
<keyword evidence="4 7" id="KW-1133">Transmembrane helix</keyword>
<feature type="transmembrane region" description="Helical" evidence="7">
    <location>
        <begin position="93"/>
        <end position="112"/>
    </location>
</feature>
<keyword evidence="5 7" id="KW-0472">Membrane</keyword>
<evidence type="ECO:0000256" key="2">
    <source>
        <dbReference type="ARBA" id="ARBA00005587"/>
    </source>
</evidence>
<protein>
    <submittedName>
        <fullName evidence="8">BgTH12-01702</fullName>
    </submittedName>
</protein>